<keyword evidence="4" id="KW-1185">Reference proteome</keyword>
<dbReference type="Proteomes" id="UP001341297">
    <property type="component" value="Unassembled WGS sequence"/>
</dbReference>
<dbReference type="SUPFAM" id="SSF69304">
    <property type="entry name" value="Tricorn protease N-terminal domain"/>
    <property type="match status" value="1"/>
</dbReference>
<dbReference type="GO" id="GO:0016787">
    <property type="term" value="F:hydrolase activity"/>
    <property type="evidence" value="ECO:0007669"/>
    <property type="project" value="UniProtKB-KW"/>
</dbReference>
<dbReference type="SUPFAM" id="SSF53474">
    <property type="entry name" value="alpha/beta-Hydrolases"/>
    <property type="match status" value="1"/>
</dbReference>
<dbReference type="EMBL" id="JARRTL010000024">
    <property type="protein sequence ID" value="MEC0486822.1"/>
    <property type="molecule type" value="Genomic_DNA"/>
</dbReference>
<organism evidence="3 4">
    <name type="scientific">Bacillus glycinifermentans</name>
    <dbReference type="NCBI Taxonomy" id="1664069"/>
    <lineage>
        <taxon>Bacteria</taxon>
        <taxon>Bacillati</taxon>
        <taxon>Bacillota</taxon>
        <taxon>Bacilli</taxon>
        <taxon>Bacillales</taxon>
        <taxon>Bacillaceae</taxon>
        <taxon>Bacillus</taxon>
    </lineage>
</organism>
<feature type="domain" description="Peptidase S9 prolyl oligopeptidase catalytic" evidence="2">
    <location>
        <begin position="389"/>
        <end position="594"/>
    </location>
</feature>
<proteinExistence type="predicted"/>
<dbReference type="RefSeq" id="WP_231592032.1">
    <property type="nucleotide sequence ID" value="NZ_JAQCPU010000004.1"/>
</dbReference>
<comment type="caution">
    <text evidence="3">The sequence shown here is derived from an EMBL/GenBank/DDBJ whole genome shotgun (WGS) entry which is preliminary data.</text>
</comment>
<dbReference type="InterPro" id="IPR029058">
    <property type="entry name" value="AB_hydrolase_fold"/>
</dbReference>
<sequence length="604" mass="68278">MQHTDALKKAKQIFDVLRITDFAVHPEETQLVFDTNINGKSNLWAMDLPHLYPYQITFLNQDSSGIAYSKDGSELFAAFDNDGDEQSCLYRFPSEGGEMRLLNGNQLDRHFSPIPVKHAVYYSSESGNRTFLNTYKYDLQTGKERLVFVGKDGSSQLGDVSPGEKAVSIHVSYVNSHSVCMVQTGDGHAKAVVPDEKKPHMVHSSYFQSDDILYVTTNYDSEFSYLASYTISTNTFTPLLSLDKTEITSIYADREGTTLYVTGKKGVLDLLYQYDTTTGESRVIDCPCTSITKVVCAKSGSLYVLGSTPTKPANIFMKAKNESEWQQLTKHQVPGFSEDELSYPEIVIYPSFDGLPIEGLLFKPVPQEANGYTIIWPHGGPQDSERFRFFDIFQIAAKMGYQVFAPNFRGSANYGHTFYQMVEQDWGEGPRLDMVSGIDWLIDEKLADRDKLFLMGGSYGGYMALLLHGRHPEYFRAVVDIFGVSNLFTFVESVPDFWRPLMEKWVGHPERDQEKMAADSPITYLEQMTKPMLIIQGANDPRVVKEESDQIVDKLKRLGKTPEYIVMENEGHGFSKKENRVMVFTAIFNFFEKHRLCAAAGTLE</sequence>
<dbReference type="PANTHER" id="PTHR42776:SF27">
    <property type="entry name" value="DIPEPTIDYL PEPTIDASE FAMILY MEMBER 6"/>
    <property type="match status" value="1"/>
</dbReference>
<evidence type="ECO:0000313" key="3">
    <source>
        <dbReference type="EMBL" id="MEC0486822.1"/>
    </source>
</evidence>
<evidence type="ECO:0000256" key="1">
    <source>
        <dbReference type="ARBA" id="ARBA00022801"/>
    </source>
</evidence>
<accession>A0ABU6H769</accession>
<dbReference type="PANTHER" id="PTHR42776">
    <property type="entry name" value="SERINE PEPTIDASE S9 FAMILY MEMBER"/>
    <property type="match status" value="1"/>
</dbReference>
<dbReference type="InterPro" id="IPR001375">
    <property type="entry name" value="Peptidase_S9_cat"/>
</dbReference>
<keyword evidence="1 3" id="KW-0378">Hydrolase</keyword>
<evidence type="ECO:0000313" key="4">
    <source>
        <dbReference type="Proteomes" id="UP001341297"/>
    </source>
</evidence>
<gene>
    <name evidence="3" type="ORF">P8828_18755</name>
</gene>
<dbReference type="Gene3D" id="2.120.10.30">
    <property type="entry name" value="TolB, C-terminal domain"/>
    <property type="match status" value="1"/>
</dbReference>
<dbReference type="Pfam" id="PF00326">
    <property type="entry name" value="Peptidase_S9"/>
    <property type="match status" value="1"/>
</dbReference>
<reference evidence="3 4" key="1">
    <citation type="submission" date="2023-03" db="EMBL/GenBank/DDBJ databases">
        <title>Agriculturally important microbes genome sequencing.</title>
        <authorList>
            <person name="Dunlap C."/>
        </authorList>
    </citation>
    <scope>NUCLEOTIDE SEQUENCE [LARGE SCALE GENOMIC DNA]</scope>
    <source>
        <strain evidence="3 4">CBP-3203</strain>
    </source>
</reference>
<dbReference type="Gene3D" id="3.40.50.1820">
    <property type="entry name" value="alpha/beta hydrolase"/>
    <property type="match status" value="1"/>
</dbReference>
<dbReference type="InterPro" id="IPR011042">
    <property type="entry name" value="6-blade_b-propeller_TolB-like"/>
</dbReference>
<protein>
    <submittedName>
        <fullName evidence="3">S9 family peptidase</fullName>
        <ecNumber evidence="3">3.4.-.-</ecNumber>
    </submittedName>
</protein>
<dbReference type="EC" id="3.4.-.-" evidence="3"/>
<name>A0ABU6H769_9BACI</name>
<evidence type="ECO:0000259" key="2">
    <source>
        <dbReference type="Pfam" id="PF00326"/>
    </source>
</evidence>